<dbReference type="RefSeq" id="WP_253742108.1">
    <property type="nucleotide sequence ID" value="NZ_BAABKA010000036.1"/>
</dbReference>
<evidence type="ECO:0000313" key="3">
    <source>
        <dbReference type="Proteomes" id="UP001139648"/>
    </source>
</evidence>
<dbReference type="Proteomes" id="UP001139648">
    <property type="component" value="Unassembled WGS sequence"/>
</dbReference>
<keyword evidence="1" id="KW-0732">Signal</keyword>
<keyword evidence="3" id="KW-1185">Reference proteome</keyword>
<dbReference type="EMBL" id="JAMZEB010000002">
    <property type="protein sequence ID" value="MCP2355436.1"/>
    <property type="molecule type" value="Genomic_DNA"/>
</dbReference>
<organism evidence="2 3">
    <name type="scientific">Nonomuraea thailandensis</name>
    <dbReference type="NCBI Taxonomy" id="1188745"/>
    <lineage>
        <taxon>Bacteria</taxon>
        <taxon>Bacillati</taxon>
        <taxon>Actinomycetota</taxon>
        <taxon>Actinomycetes</taxon>
        <taxon>Streptosporangiales</taxon>
        <taxon>Streptosporangiaceae</taxon>
        <taxon>Nonomuraea</taxon>
    </lineage>
</organism>
<gene>
    <name evidence="2" type="ORF">HD597_002456</name>
</gene>
<comment type="caution">
    <text evidence="2">The sequence shown here is derived from an EMBL/GenBank/DDBJ whole genome shotgun (WGS) entry which is preliminary data.</text>
</comment>
<evidence type="ECO:0000256" key="1">
    <source>
        <dbReference type="SAM" id="SignalP"/>
    </source>
</evidence>
<proteinExistence type="predicted"/>
<sequence>MIRALIITTSALAVLAAGAPAATASASPAASANPPFCKGVKPCVIGGDAGVTWVLASASSSSKARRTAARLLRNAKAVHRQYGAPEWIDIRVVRKGACWRRYGSGKVEASSACTYKRVERELS</sequence>
<feature type="signal peptide" evidence="1">
    <location>
        <begin position="1"/>
        <end position="26"/>
    </location>
</feature>
<dbReference type="AlphaFoldDB" id="A0A9X2K3C0"/>
<accession>A0A9X2K3C0</accession>
<protein>
    <submittedName>
        <fullName evidence="2">Uncharacterized protein</fullName>
    </submittedName>
</protein>
<reference evidence="2" key="1">
    <citation type="submission" date="2022-06" db="EMBL/GenBank/DDBJ databases">
        <title>Sequencing the genomes of 1000 actinobacteria strains.</title>
        <authorList>
            <person name="Klenk H.-P."/>
        </authorList>
    </citation>
    <scope>NUCLEOTIDE SEQUENCE</scope>
    <source>
        <strain evidence="2">DSM 46694</strain>
    </source>
</reference>
<name>A0A9X2K3C0_9ACTN</name>
<evidence type="ECO:0000313" key="2">
    <source>
        <dbReference type="EMBL" id="MCP2355436.1"/>
    </source>
</evidence>
<feature type="chain" id="PRO_5040933709" evidence="1">
    <location>
        <begin position="27"/>
        <end position="123"/>
    </location>
</feature>